<comment type="caution">
    <text evidence="3">The sequence shown here is derived from an EMBL/GenBank/DDBJ whole genome shotgun (WGS) entry which is preliminary data.</text>
</comment>
<feature type="coiled-coil region" evidence="1">
    <location>
        <begin position="634"/>
        <end position="661"/>
    </location>
</feature>
<proteinExistence type="predicted"/>
<feature type="region of interest" description="Disordered" evidence="2">
    <location>
        <begin position="806"/>
        <end position="853"/>
    </location>
</feature>
<feature type="compositionally biased region" description="Polar residues" evidence="2">
    <location>
        <begin position="415"/>
        <end position="424"/>
    </location>
</feature>
<feature type="region of interest" description="Disordered" evidence="2">
    <location>
        <begin position="526"/>
        <end position="560"/>
    </location>
</feature>
<protein>
    <recommendedName>
        <fullName evidence="5">CCHC-type domain-containing protein</fullName>
    </recommendedName>
</protein>
<feature type="compositionally biased region" description="Low complexity" evidence="2">
    <location>
        <begin position="1"/>
        <end position="18"/>
    </location>
</feature>
<feature type="region of interest" description="Disordered" evidence="2">
    <location>
        <begin position="1"/>
        <end position="32"/>
    </location>
</feature>
<keyword evidence="1" id="KW-0175">Coiled coil</keyword>
<feature type="region of interest" description="Disordered" evidence="2">
    <location>
        <begin position="105"/>
        <end position="315"/>
    </location>
</feature>
<feature type="compositionally biased region" description="Polar residues" evidence="2">
    <location>
        <begin position="120"/>
        <end position="130"/>
    </location>
</feature>
<gene>
    <name evidence="3" type="ORF">CCMP2556_LOCUS13300</name>
</gene>
<accession>A0ABP0JW57</accession>
<feature type="compositionally biased region" description="Low complexity" evidence="2">
    <location>
        <begin position="823"/>
        <end position="839"/>
    </location>
</feature>
<reference evidence="3 4" key="1">
    <citation type="submission" date="2024-02" db="EMBL/GenBank/DDBJ databases">
        <authorList>
            <person name="Chen Y."/>
            <person name="Shah S."/>
            <person name="Dougan E. K."/>
            <person name="Thang M."/>
            <person name="Chan C."/>
        </authorList>
    </citation>
    <scope>NUCLEOTIDE SEQUENCE [LARGE SCALE GENOMIC DNA]</scope>
</reference>
<evidence type="ECO:0000256" key="1">
    <source>
        <dbReference type="SAM" id="Coils"/>
    </source>
</evidence>
<feature type="compositionally biased region" description="Basic and acidic residues" evidence="2">
    <location>
        <begin position="185"/>
        <end position="196"/>
    </location>
</feature>
<dbReference type="Proteomes" id="UP001642484">
    <property type="component" value="Unassembled WGS sequence"/>
</dbReference>
<name>A0ABP0JW57_9DINO</name>
<organism evidence="3 4">
    <name type="scientific">Durusdinium trenchii</name>
    <dbReference type="NCBI Taxonomy" id="1381693"/>
    <lineage>
        <taxon>Eukaryota</taxon>
        <taxon>Sar</taxon>
        <taxon>Alveolata</taxon>
        <taxon>Dinophyceae</taxon>
        <taxon>Suessiales</taxon>
        <taxon>Symbiodiniaceae</taxon>
        <taxon>Durusdinium</taxon>
    </lineage>
</organism>
<feature type="compositionally biased region" description="Basic residues" evidence="2">
    <location>
        <begin position="277"/>
        <end position="287"/>
    </location>
</feature>
<evidence type="ECO:0000313" key="4">
    <source>
        <dbReference type="Proteomes" id="UP001642484"/>
    </source>
</evidence>
<dbReference type="EMBL" id="CAXAMN010006668">
    <property type="protein sequence ID" value="CAK9018531.1"/>
    <property type="molecule type" value="Genomic_DNA"/>
</dbReference>
<evidence type="ECO:0000313" key="3">
    <source>
        <dbReference type="EMBL" id="CAK9018531.1"/>
    </source>
</evidence>
<feature type="compositionally biased region" description="Basic and acidic residues" evidence="2">
    <location>
        <begin position="289"/>
        <end position="307"/>
    </location>
</feature>
<evidence type="ECO:0008006" key="5">
    <source>
        <dbReference type="Google" id="ProtNLM"/>
    </source>
</evidence>
<feature type="region of interest" description="Disordered" evidence="2">
    <location>
        <begin position="336"/>
        <end position="375"/>
    </location>
</feature>
<feature type="compositionally biased region" description="Basic residues" evidence="2">
    <location>
        <begin position="811"/>
        <end position="822"/>
    </location>
</feature>
<feature type="compositionally biased region" description="Low complexity" evidence="2">
    <location>
        <begin position="336"/>
        <end position="352"/>
    </location>
</feature>
<feature type="compositionally biased region" description="Basic and acidic residues" evidence="2">
    <location>
        <begin position="210"/>
        <end position="238"/>
    </location>
</feature>
<feature type="region of interest" description="Disordered" evidence="2">
    <location>
        <begin position="404"/>
        <end position="425"/>
    </location>
</feature>
<keyword evidence="4" id="KW-1185">Reference proteome</keyword>
<sequence length="959" mass="106940">MSGSSPGISPGLGLSFSPQVAADGSRRSDRRLSEDILRGGSILSVEEVDEDRFRRMTDLPNMSDIHAWMQQMQLSMKRIESSLSSQHDIMEDVRSKVWALSKGKSFGKPISRKNSPDPATASSPSKTLSSLGVKPTHSRARAESGSDFQGPVPSMLTNSLEEAPSVPGQASTPLQGGSMVPGRDLSVDEVHSREQPHFSTKSLGVSNYGYREKASSSTRRKSDPGDLSERDRQEREPKTSLSGFDKGRLNFLRTKSRKATQSQYGVMDELEAQTARVLHKSSRHNTRMHSIEENHFSRKGSKEESSRKRGSKGSSVLCLELPGELDSIIPDSAKVKSASKSASAGEEGSSSPSEEDDHFGSEEVPEHSSSKVNHLKSSRKRILVRCRRVSLEELRDNHDSELVNYKSANERHNGHNTANTTDLNRMSPVLSDEDSEQAPNGSALSKAARVLLALVGILDYQDGLLWRILSFCSILFPVGVSTTFFVTSLMAGAEPRAFSTYICIVGLDSDLAFEARHETFATFPDVEVTSNPGRAGDDQQEPFEPDAPRRSDYAEVPQDDDQRWTAAEWRDWQRNRWSWWEDSSSIAPWPEEEEVKWEQFEFDDVQILPQELLGWLLLRRSGLPAAARLSVLSAINNKLDLETMERAMRDQEEELLMAEHHRAPHLARPRRSFWVEQDSEWGLLNEPDMDEVEEASIYWVGDRLPPEVYPSWEEPATAWTSWSPDGQELTWTWQEDDFYAQDMAGAFWSWTEYKEWLDAEDMALSNPDDSENIFAVYAAFQEKMRSFRDSRKLNYAKQHSRGYYPLSMFKGKSKGKGKKGKPKGSFGSPPSSTSTALASFQKGKGSSGTQRPGNPEYRGCFICGSKEHDFRSCPRRNGDSGTSSSARPNYFQNQVFVILSVDDSETTVLTADGEDTASSLAAVAVEYPGHAVIDLGATESLASLDALQEIMNLRLIKFG</sequence>
<feature type="compositionally biased region" description="Basic and acidic residues" evidence="2">
    <location>
        <begin position="358"/>
        <end position="369"/>
    </location>
</feature>
<evidence type="ECO:0000256" key="2">
    <source>
        <dbReference type="SAM" id="MobiDB-lite"/>
    </source>
</evidence>